<name>A0ACC2IRY9_9PLEO</name>
<accession>A0ACC2IRY9</accession>
<dbReference type="Proteomes" id="UP001153331">
    <property type="component" value="Unassembled WGS sequence"/>
</dbReference>
<proteinExistence type="predicted"/>
<sequence length="394" mass="43836">MADDTQYQPLLNELGWTLCAIAVVVVGARIYGRAVIAGTRTWDDCFMVLALIAGIIMMALVSAGIDRGYGLHLEDIHNPSDREQALMYTYVAPTISILASTLGKTSMVLFIVRLLGQSVRRVQLWLLYSVTGIMVGANILTVGILLGGCTPIHKSWKPEVPGSCIPPNVYDYVGRAQSSWNAFVDLATAAFPAYMVWRLQLKRSTKWSLTFLMCGGVFAAAATFTKIWYMRNISKLTDITYAWAPISLCYIAEVFILVILGSLPTLKPIINVCRGWGLLDNRLFAMLYNQNSEPTTTFRYGGTTLASTNGWELPNIEESRRRDSLENLTALPTLHERPEMREVPLSSTASAPSRDSESQLRRSLGPITVQQDFNLAYERSPRDSMSLDSSERER</sequence>
<dbReference type="EMBL" id="JAPHNI010000035">
    <property type="protein sequence ID" value="KAJ8117926.1"/>
    <property type="molecule type" value="Genomic_DNA"/>
</dbReference>
<comment type="caution">
    <text evidence="1">The sequence shown here is derived from an EMBL/GenBank/DDBJ whole genome shotgun (WGS) entry which is preliminary data.</text>
</comment>
<organism evidence="1 2">
    <name type="scientific">Boeremia exigua</name>
    <dbReference type="NCBI Taxonomy" id="749465"/>
    <lineage>
        <taxon>Eukaryota</taxon>
        <taxon>Fungi</taxon>
        <taxon>Dikarya</taxon>
        <taxon>Ascomycota</taxon>
        <taxon>Pezizomycotina</taxon>
        <taxon>Dothideomycetes</taxon>
        <taxon>Pleosporomycetidae</taxon>
        <taxon>Pleosporales</taxon>
        <taxon>Pleosporineae</taxon>
        <taxon>Didymellaceae</taxon>
        <taxon>Boeremia</taxon>
    </lineage>
</organism>
<gene>
    <name evidence="1" type="ORF">OPT61_g976</name>
</gene>
<evidence type="ECO:0000313" key="1">
    <source>
        <dbReference type="EMBL" id="KAJ8117926.1"/>
    </source>
</evidence>
<protein>
    <submittedName>
        <fullName evidence="1">Uncharacterized protein</fullName>
    </submittedName>
</protein>
<keyword evidence="2" id="KW-1185">Reference proteome</keyword>
<reference evidence="1" key="1">
    <citation type="submission" date="2022-11" db="EMBL/GenBank/DDBJ databases">
        <title>Genome Sequence of Boeremia exigua.</title>
        <authorList>
            <person name="Buettner E."/>
        </authorList>
    </citation>
    <scope>NUCLEOTIDE SEQUENCE</scope>
    <source>
        <strain evidence="1">CU02</strain>
    </source>
</reference>
<evidence type="ECO:0000313" key="2">
    <source>
        <dbReference type="Proteomes" id="UP001153331"/>
    </source>
</evidence>